<dbReference type="Pfam" id="PF00578">
    <property type="entry name" value="AhpC-TSA"/>
    <property type="match status" value="1"/>
</dbReference>
<accession>D9S1X3</accession>
<dbReference type="Gene3D" id="3.40.30.10">
    <property type="entry name" value="Glutaredoxin"/>
    <property type="match status" value="1"/>
</dbReference>
<reference evidence="2 3" key="1">
    <citation type="journal article" date="2010" name="Stand. Genomic Sci.">
        <title>Complete genome sequence of Thermosediminibacter oceani type strain (JW/IW-1228P).</title>
        <authorList>
            <person name="Pitluck S."/>
            <person name="Yasawong M."/>
            <person name="Munk C."/>
            <person name="Nolan M."/>
            <person name="Lapidus A."/>
            <person name="Lucas S."/>
            <person name="Glavina Del Rio T."/>
            <person name="Tice H."/>
            <person name="Cheng J.F."/>
            <person name="Bruce D."/>
            <person name="Detter C."/>
            <person name="Tapia R."/>
            <person name="Han C."/>
            <person name="Goodwin L."/>
            <person name="Liolios K."/>
            <person name="Ivanova N."/>
            <person name="Mavromatis K."/>
            <person name="Mikhailova N."/>
            <person name="Pati A."/>
            <person name="Chen A."/>
            <person name="Palaniappan K."/>
            <person name="Land M."/>
            <person name="Hauser L."/>
            <person name="Chang Y.J."/>
            <person name="Jeffries C.D."/>
            <person name="Rohde M."/>
            <person name="Spring S."/>
            <person name="Sikorski J."/>
            <person name="Goker M."/>
            <person name="Woyke T."/>
            <person name="Bristow J."/>
            <person name="Eisen J.A."/>
            <person name="Markowitz V."/>
            <person name="Hugenholtz P."/>
            <person name="Kyrpides N.C."/>
            <person name="Klenk H.P."/>
        </authorList>
    </citation>
    <scope>NUCLEOTIDE SEQUENCE [LARGE SCALE GENOMIC DNA]</scope>
    <source>
        <strain evidence="3">ATCC BAA-1034 / DSM 16646 / JW/IW-1228P</strain>
    </source>
</reference>
<dbReference type="GO" id="GO:0016209">
    <property type="term" value="F:antioxidant activity"/>
    <property type="evidence" value="ECO:0007669"/>
    <property type="project" value="InterPro"/>
</dbReference>
<evidence type="ECO:0000313" key="3">
    <source>
        <dbReference type="Proteomes" id="UP000000272"/>
    </source>
</evidence>
<dbReference type="STRING" id="555079.Toce_0628"/>
<dbReference type="InterPro" id="IPR000866">
    <property type="entry name" value="AhpC/TSA"/>
</dbReference>
<proteinExistence type="predicted"/>
<dbReference type="GO" id="GO:0016491">
    <property type="term" value="F:oxidoreductase activity"/>
    <property type="evidence" value="ECO:0007669"/>
    <property type="project" value="InterPro"/>
</dbReference>
<dbReference type="RefSeq" id="WP_013275447.1">
    <property type="nucleotide sequence ID" value="NC_014377.1"/>
</dbReference>
<dbReference type="InterPro" id="IPR050553">
    <property type="entry name" value="Thioredoxin_ResA/DsbE_sf"/>
</dbReference>
<dbReference type="AlphaFoldDB" id="D9S1X3"/>
<feature type="domain" description="Thioredoxin" evidence="1">
    <location>
        <begin position="43"/>
        <end position="176"/>
    </location>
</feature>
<keyword evidence="3" id="KW-1185">Reference proteome</keyword>
<dbReference type="EMBL" id="CP002131">
    <property type="protein sequence ID" value="ADL07400.1"/>
    <property type="molecule type" value="Genomic_DNA"/>
</dbReference>
<dbReference type="CDD" id="cd02966">
    <property type="entry name" value="TlpA_like_family"/>
    <property type="match status" value="1"/>
</dbReference>
<dbReference type="eggNOG" id="COG0526">
    <property type="taxonomic scope" value="Bacteria"/>
</dbReference>
<dbReference type="PROSITE" id="PS51352">
    <property type="entry name" value="THIOREDOXIN_2"/>
    <property type="match status" value="1"/>
</dbReference>
<gene>
    <name evidence="2" type="ordered locus">Toce_0628</name>
</gene>
<evidence type="ECO:0000313" key="2">
    <source>
        <dbReference type="EMBL" id="ADL07400.1"/>
    </source>
</evidence>
<dbReference type="InterPro" id="IPR036249">
    <property type="entry name" value="Thioredoxin-like_sf"/>
</dbReference>
<dbReference type="Proteomes" id="UP000000272">
    <property type="component" value="Chromosome"/>
</dbReference>
<name>D9S1X3_THEOJ</name>
<dbReference type="InterPro" id="IPR013766">
    <property type="entry name" value="Thioredoxin_domain"/>
</dbReference>
<dbReference type="HOGENOM" id="CLU_042529_11_2_9"/>
<sequence length="176" mass="19536">MRSFPEKSKTFGLLTVIVFITLYLAGCGKTKVETANPEPEIKPYEGFLAPDFELPDLSGRKVRLSNFRGKTVVLNFWSLNCSYCLAEMPDFEEFNATKPENVAILMINLDRDAGRVATYIKNKGYTFTVLKDDSAQTVRSYLIRGVPTTVVAGGDGVIKARIEGQVTKQILDSLVN</sequence>
<dbReference type="PANTHER" id="PTHR42852:SF13">
    <property type="entry name" value="PROTEIN DIPZ"/>
    <property type="match status" value="1"/>
</dbReference>
<organism evidence="2 3">
    <name type="scientific">Thermosediminibacter oceani (strain ATCC BAA-1034 / DSM 16646 / JW/IW-1228P)</name>
    <dbReference type="NCBI Taxonomy" id="555079"/>
    <lineage>
        <taxon>Bacteria</taxon>
        <taxon>Bacillati</taxon>
        <taxon>Bacillota</taxon>
        <taxon>Clostridia</taxon>
        <taxon>Thermosediminibacterales</taxon>
        <taxon>Thermosediminibacteraceae</taxon>
        <taxon>Thermosediminibacter</taxon>
    </lineage>
</organism>
<dbReference type="PANTHER" id="PTHR42852">
    <property type="entry name" value="THIOL:DISULFIDE INTERCHANGE PROTEIN DSBE"/>
    <property type="match status" value="1"/>
</dbReference>
<evidence type="ECO:0000259" key="1">
    <source>
        <dbReference type="PROSITE" id="PS51352"/>
    </source>
</evidence>
<dbReference type="KEGG" id="toc:Toce_0628"/>
<protein>
    <submittedName>
        <fullName evidence="2">Alkyl hydroperoxide reductase/ Thiol specific antioxidant/ Mal allergen</fullName>
    </submittedName>
</protein>
<dbReference type="SUPFAM" id="SSF52833">
    <property type="entry name" value="Thioredoxin-like"/>
    <property type="match status" value="1"/>
</dbReference>